<keyword evidence="1" id="KW-1133">Transmembrane helix</keyword>
<reference evidence="3" key="1">
    <citation type="submission" date="2020-07" db="EMBL/GenBank/DDBJ databases">
        <title>A new Micromonospora strain with potent antibiotic activity isolated from the microbiome of a mid-Atlantic deep-sea sponge.</title>
        <authorList>
            <person name="Back C.R."/>
            <person name="Stennett H.L."/>
            <person name="Williams S.E."/>
            <person name="Wang L."/>
            <person name="Ojeda Gomez J."/>
            <person name="Abdulle O.M."/>
            <person name="Duffy T."/>
            <person name="Hendry K.R."/>
            <person name="Powell D."/>
            <person name="Stach J.E."/>
            <person name="Essex-Lopresti A.E."/>
            <person name="Willis C.L."/>
            <person name="Curnow P."/>
            <person name="Race P.R."/>
        </authorList>
    </citation>
    <scope>NUCLEOTIDE SEQUENCE [LARGE SCALE GENOMIC DNA]</scope>
    <source>
        <strain evidence="3">28ISP2-46</strain>
    </source>
</reference>
<organism evidence="2 3">
    <name type="scientific">Micromonospora robiginosa</name>
    <dbReference type="NCBI Taxonomy" id="2749844"/>
    <lineage>
        <taxon>Bacteria</taxon>
        <taxon>Bacillati</taxon>
        <taxon>Actinomycetota</taxon>
        <taxon>Actinomycetes</taxon>
        <taxon>Micromonosporales</taxon>
        <taxon>Micromonosporaceae</taxon>
        <taxon>Micromonospora</taxon>
    </lineage>
</organism>
<proteinExistence type="predicted"/>
<evidence type="ECO:0000256" key="1">
    <source>
        <dbReference type="SAM" id="Phobius"/>
    </source>
</evidence>
<reference evidence="2 3" key="2">
    <citation type="journal article" date="2021" name="Mar. Drugs">
        <title>A New Micromonospora Strain with Antibiotic Activity Isolated from the Microbiome of a Mid-Atlantic Deep-Sea Sponge.</title>
        <authorList>
            <person name="Back C.R."/>
            <person name="Stennett H.L."/>
            <person name="Williams S.E."/>
            <person name="Wang L."/>
            <person name="Ojeda Gomez J."/>
            <person name="Abdulle O.M."/>
            <person name="Duffy T."/>
            <person name="Neal C."/>
            <person name="Mantell J."/>
            <person name="Jepson M.A."/>
            <person name="Hendry K.R."/>
            <person name="Powell D."/>
            <person name="Stach J.E.M."/>
            <person name="Essex-Lopresti A.E."/>
            <person name="Willis C.L."/>
            <person name="Curnow P."/>
            <person name="Race P.R."/>
        </authorList>
    </citation>
    <scope>NUCLEOTIDE SEQUENCE [LARGE SCALE GENOMIC DNA]</scope>
    <source>
        <strain evidence="2 3">28ISP2-46</strain>
    </source>
</reference>
<name>A0A7L6BAP8_9ACTN</name>
<feature type="transmembrane region" description="Helical" evidence="1">
    <location>
        <begin position="51"/>
        <end position="71"/>
    </location>
</feature>
<evidence type="ECO:0000313" key="2">
    <source>
        <dbReference type="EMBL" id="QLQ39027.1"/>
    </source>
</evidence>
<accession>A0A7L6BAP8</accession>
<dbReference type="KEGG" id="mfeu:H1D33_09455"/>
<keyword evidence="3" id="KW-1185">Reference proteome</keyword>
<dbReference type="RefSeq" id="WP_181571432.1">
    <property type="nucleotide sequence ID" value="NZ_CP059322.2"/>
</dbReference>
<dbReference type="AlphaFoldDB" id="A0A7L6BAP8"/>
<dbReference type="PROSITE" id="PS51257">
    <property type="entry name" value="PROKAR_LIPOPROTEIN"/>
    <property type="match status" value="1"/>
</dbReference>
<evidence type="ECO:0000313" key="3">
    <source>
        <dbReference type="Proteomes" id="UP000510844"/>
    </source>
</evidence>
<keyword evidence="1" id="KW-0812">Transmembrane</keyword>
<keyword evidence="1" id="KW-0472">Membrane</keyword>
<gene>
    <name evidence="2" type="ORF">H1D33_09455</name>
</gene>
<sequence length="109" mass="11409">MRSRTAGAATVLVTVLSALLVLFACAGFLPFAAPTAPCPNESVDHFQQARILTFWLLVAMLLAAVLSLALALTGGRSRSRNPWPWLAASVLAMAVSASLITPVDRVGSC</sequence>
<dbReference type="Proteomes" id="UP000510844">
    <property type="component" value="Chromosome"/>
</dbReference>
<dbReference type="EMBL" id="CP059322">
    <property type="protein sequence ID" value="QLQ39027.1"/>
    <property type="molecule type" value="Genomic_DNA"/>
</dbReference>
<protein>
    <submittedName>
        <fullName evidence="2">Uncharacterized protein</fullName>
    </submittedName>
</protein>
<feature type="transmembrane region" description="Helical" evidence="1">
    <location>
        <begin position="83"/>
        <end position="103"/>
    </location>
</feature>